<protein>
    <recommendedName>
        <fullName evidence="1">Pyridoxamine 5'-phosphate oxidase N-terminal domain-containing protein</fullName>
    </recommendedName>
</protein>
<keyword evidence="3" id="KW-1185">Reference proteome</keyword>
<organism evidence="2 3">
    <name type="scientific">Dethiosulfatarculus sandiegensis</name>
    <dbReference type="NCBI Taxonomy" id="1429043"/>
    <lineage>
        <taxon>Bacteria</taxon>
        <taxon>Pseudomonadati</taxon>
        <taxon>Thermodesulfobacteriota</taxon>
        <taxon>Desulfarculia</taxon>
        <taxon>Desulfarculales</taxon>
        <taxon>Desulfarculaceae</taxon>
        <taxon>Dethiosulfatarculus</taxon>
    </lineage>
</organism>
<gene>
    <name evidence="2" type="ORF">X474_16090</name>
</gene>
<dbReference type="STRING" id="1429043.X474_16090"/>
<dbReference type="Proteomes" id="UP000032233">
    <property type="component" value="Unassembled WGS sequence"/>
</dbReference>
<reference evidence="2 3" key="1">
    <citation type="submission" date="2013-11" db="EMBL/GenBank/DDBJ databases">
        <title>Metagenomic analysis of a methanogenic consortium involved in long chain n-alkane degradation.</title>
        <authorList>
            <person name="Davidova I.A."/>
            <person name="Callaghan A.V."/>
            <person name="Wawrik B."/>
            <person name="Pruitt S."/>
            <person name="Marks C."/>
            <person name="Duncan K.E."/>
            <person name="Suflita J.M."/>
        </authorList>
    </citation>
    <scope>NUCLEOTIDE SEQUENCE [LARGE SCALE GENOMIC DNA]</scope>
    <source>
        <strain evidence="2 3">SPR</strain>
    </source>
</reference>
<dbReference type="EMBL" id="AZAC01000019">
    <property type="protein sequence ID" value="KIX13084.1"/>
    <property type="molecule type" value="Genomic_DNA"/>
</dbReference>
<dbReference type="InterPro" id="IPR011576">
    <property type="entry name" value="Pyridox_Oxase_N"/>
</dbReference>
<dbReference type="InterPro" id="IPR012349">
    <property type="entry name" value="Split_barrel_FMN-bd"/>
</dbReference>
<name>A0A0D2J4P3_9BACT</name>
<dbReference type="InParanoid" id="A0A0D2J4P3"/>
<dbReference type="Pfam" id="PF01243">
    <property type="entry name" value="PNPOx_N"/>
    <property type="match status" value="1"/>
</dbReference>
<dbReference type="SUPFAM" id="SSF50475">
    <property type="entry name" value="FMN-binding split barrel"/>
    <property type="match status" value="1"/>
</dbReference>
<comment type="caution">
    <text evidence="2">The sequence shown here is derived from an EMBL/GenBank/DDBJ whole genome shotgun (WGS) entry which is preliminary data.</text>
</comment>
<evidence type="ECO:0000313" key="2">
    <source>
        <dbReference type="EMBL" id="KIX13084.1"/>
    </source>
</evidence>
<evidence type="ECO:0000259" key="1">
    <source>
        <dbReference type="Pfam" id="PF01243"/>
    </source>
</evidence>
<dbReference type="OrthoDB" id="3034951at2"/>
<accession>A0A0D2J4P3</accession>
<dbReference type="AlphaFoldDB" id="A0A0D2J4P3"/>
<proteinExistence type="predicted"/>
<feature type="domain" description="Pyridoxamine 5'-phosphate oxidase N-terminal" evidence="1">
    <location>
        <begin position="21"/>
        <end position="111"/>
    </location>
</feature>
<evidence type="ECO:0000313" key="3">
    <source>
        <dbReference type="Proteomes" id="UP000032233"/>
    </source>
</evidence>
<sequence length="162" mass="18407">MEDQVRLNANPKGQQAEELEQYLRNMLKTQLFAVLSTVGGDQPYASLVAFATSNDLSRIYFTTSRMTRKFSNLEGNPKSSMLIDNRSNQIGDLRKAAAATALGKVKELSLDQEEDFQNIFLKKHSHFADFISSPNTAKICLLVDRYYVVSRFQNVFEFKVKP</sequence>
<dbReference type="Gene3D" id="2.30.110.10">
    <property type="entry name" value="Electron Transport, Fmn-binding Protein, Chain A"/>
    <property type="match status" value="1"/>
</dbReference>